<reference evidence="2" key="1">
    <citation type="journal article" date="2019" name="Sci. Rep.">
        <title>Draft genome of Tanacetum cinerariifolium, the natural source of mosquito coil.</title>
        <authorList>
            <person name="Yamashiro T."/>
            <person name="Shiraishi A."/>
            <person name="Satake H."/>
            <person name="Nakayama K."/>
        </authorList>
    </citation>
    <scope>NUCLEOTIDE SEQUENCE</scope>
</reference>
<protein>
    <submittedName>
        <fullName evidence="2">Uncharacterized protein</fullName>
    </submittedName>
</protein>
<name>A0A699UGC3_TANCI</name>
<feature type="transmembrane region" description="Helical" evidence="1">
    <location>
        <begin position="45"/>
        <end position="61"/>
    </location>
</feature>
<evidence type="ECO:0000256" key="1">
    <source>
        <dbReference type="SAM" id="Phobius"/>
    </source>
</evidence>
<keyword evidence="1" id="KW-0472">Membrane</keyword>
<organism evidence="2">
    <name type="scientific">Tanacetum cinerariifolium</name>
    <name type="common">Dalmatian daisy</name>
    <name type="synonym">Chrysanthemum cinerariifolium</name>
    <dbReference type="NCBI Taxonomy" id="118510"/>
    <lineage>
        <taxon>Eukaryota</taxon>
        <taxon>Viridiplantae</taxon>
        <taxon>Streptophyta</taxon>
        <taxon>Embryophyta</taxon>
        <taxon>Tracheophyta</taxon>
        <taxon>Spermatophyta</taxon>
        <taxon>Magnoliopsida</taxon>
        <taxon>eudicotyledons</taxon>
        <taxon>Gunneridae</taxon>
        <taxon>Pentapetalae</taxon>
        <taxon>asterids</taxon>
        <taxon>campanulids</taxon>
        <taxon>Asterales</taxon>
        <taxon>Asteraceae</taxon>
        <taxon>Asteroideae</taxon>
        <taxon>Anthemideae</taxon>
        <taxon>Anthemidinae</taxon>
        <taxon>Tanacetum</taxon>
    </lineage>
</organism>
<feature type="non-terminal residue" evidence="2">
    <location>
        <position position="1"/>
    </location>
</feature>
<evidence type="ECO:0000313" key="2">
    <source>
        <dbReference type="EMBL" id="GFD22135.1"/>
    </source>
</evidence>
<proteinExistence type="predicted"/>
<sequence>YGLIALAGCFPLAAAVSLGAAAIVVIGLGDTTAVGGVVEELEPPLFLLVLVFGFGAATPVAQA</sequence>
<comment type="caution">
    <text evidence="2">The sequence shown here is derived from an EMBL/GenBank/DDBJ whole genome shotgun (WGS) entry which is preliminary data.</text>
</comment>
<accession>A0A699UGC3</accession>
<keyword evidence="1" id="KW-0812">Transmembrane</keyword>
<gene>
    <name evidence="2" type="ORF">Tci_894104</name>
</gene>
<dbReference type="AlphaFoldDB" id="A0A699UGC3"/>
<keyword evidence="1" id="KW-1133">Transmembrane helix</keyword>
<dbReference type="EMBL" id="BKCJ011334764">
    <property type="protein sequence ID" value="GFD22135.1"/>
    <property type="molecule type" value="Genomic_DNA"/>
</dbReference>